<accession>A0AA48LYC4</accession>
<name>A0AA48LYC4_9ZZZZ</name>
<feature type="transmembrane region" description="Helical" evidence="1">
    <location>
        <begin position="52"/>
        <end position="72"/>
    </location>
</feature>
<dbReference type="InterPro" id="IPR025333">
    <property type="entry name" value="DUF4239"/>
</dbReference>
<proteinExistence type="predicted"/>
<keyword evidence="1" id="KW-1133">Transmembrane helix</keyword>
<protein>
    <recommendedName>
        <fullName evidence="3">DUF4239 domain-containing protein</fullName>
    </recommendedName>
</protein>
<evidence type="ECO:0008006" key="3">
    <source>
        <dbReference type="Google" id="ProtNLM"/>
    </source>
</evidence>
<keyword evidence="1" id="KW-0472">Membrane</keyword>
<sequence>MFTHISILHLWMEQSTPVMALTLAAAMGGLALFLCWISFFQPFASMIQHWRGVVPPFVGVPATLFGLLMTFLSQDVWDANRRAYGALAQEREQLATLIALTDNHGTDAARVPQAIRGYVEAVAGLEWRTMQNGEEAPEAEAALNALTRAVSSTKIEPAFQRALVDTVLKLRSAREARLAISGAYPDDRKWAAVILLAFVTQISLAAVHLDRIGPQLLAQAIFCAAAIVAVSLVASVEEPYAPPMAVSSEPLESLLGKIPAD</sequence>
<gene>
    <name evidence="2" type="ORF">AMST5_00402</name>
</gene>
<feature type="transmembrane region" description="Helical" evidence="1">
    <location>
        <begin position="190"/>
        <end position="209"/>
    </location>
</feature>
<feature type="transmembrane region" description="Helical" evidence="1">
    <location>
        <begin position="20"/>
        <end position="40"/>
    </location>
</feature>
<dbReference type="Pfam" id="PF14023">
    <property type="entry name" value="Bestrophin-like"/>
    <property type="match status" value="1"/>
</dbReference>
<feature type="transmembrane region" description="Helical" evidence="1">
    <location>
        <begin position="216"/>
        <end position="236"/>
    </location>
</feature>
<evidence type="ECO:0000256" key="1">
    <source>
        <dbReference type="SAM" id="Phobius"/>
    </source>
</evidence>
<evidence type="ECO:0000313" key="2">
    <source>
        <dbReference type="EMBL" id="CAJ0851340.1"/>
    </source>
</evidence>
<organism evidence="2">
    <name type="scientific">freshwater sediment metagenome</name>
    <dbReference type="NCBI Taxonomy" id="556182"/>
    <lineage>
        <taxon>unclassified sequences</taxon>
        <taxon>metagenomes</taxon>
        <taxon>ecological metagenomes</taxon>
    </lineage>
</organism>
<dbReference type="EMBL" id="OY288114">
    <property type="protein sequence ID" value="CAJ0851340.1"/>
    <property type="molecule type" value="Genomic_DNA"/>
</dbReference>
<dbReference type="AlphaFoldDB" id="A0AA48LYC4"/>
<reference evidence="2" key="1">
    <citation type="submission" date="2023-07" db="EMBL/GenBank/DDBJ databases">
        <authorList>
            <person name="Pelsma A.J. K."/>
        </authorList>
    </citation>
    <scope>NUCLEOTIDE SEQUENCE</scope>
</reference>
<keyword evidence="1" id="KW-0812">Transmembrane</keyword>